<keyword evidence="2 8" id="KW-0560">Oxidoreductase</keyword>
<keyword evidence="14" id="KW-1185">Reference proteome</keyword>
<comment type="similarity">
    <text evidence="1 8">Belongs to the NAD-dependent glycerol-3-phosphate dehydrogenase family.</text>
</comment>
<evidence type="ECO:0000256" key="3">
    <source>
        <dbReference type="ARBA" id="ARBA00023027"/>
    </source>
</evidence>
<name>A0A485LID3_9STRA</name>
<gene>
    <name evidence="13" type="primary">Aste57867_19915</name>
    <name evidence="12" type="ORF">As57867_019849</name>
    <name evidence="13" type="ORF">ASTE57867_19915</name>
</gene>
<reference evidence="13 14" key="1">
    <citation type="submission" date="2019-03" db="EMBL/GenBank/DDBJ databases">
        <authorList>
            <person name="Gaulin E."/>
            <person name="Dumas B."/>
        </authorList>
    </citation>
    <scope>NUCLEOTIDE SEQUENCE [LARGE SCALE GENOMIC DNA]</scope>
    <source>
        <strain evidence="13">CBS 568.67</strain>
    </source>
</reference>
<dbReference type="Pfam" id="PF01210">
    <property type="entry name" value="NAD_Gly3P_dh_N"/>
    <property type="match status" value="1"/>
</dbReference>
<dbReference type="EC" id="1.1.1.8" evidence="9"/>
<evidence type="ECO:0000256" key="9">
    <source>
        <dbReference type="RuleBase" id="RU361243"/>
    </source>
</evidence>
<accession>A0A485LID3</accession>
<evidence type="ECO:0000256" key="7">
    <source>
        <dbReference type="PIRSR" id="PIRSR000114-3"/>
    </source>
</evidence>
<dbReference type="InterPro" id="IPR006168">
    <property type="entry name" value="G3P_DH_NAD-dep"/>
</dbReference>
<dbReference type="InterPro" id="IPR006109">
    <property type="entry name" value="G3P_DH_NAD-dep_C"/>
</dbReference>
<evidence type="ECO:0000256" key="8">
    <source>
        <dbReference type="RuleBase" id="RU000437"/>
    </source>
</evidence>
<dbReference type="PIRSF" id="PIRSF000114">
    <property type="entry name" value="Glycerol-3-P_dh"/>
    <property type="match status" value="1"/>
</dbReference>
<feature type="binding site" evidence="6">
    <location>
        <begin position="298"/>
        <end position="299"/>
    </location>
    <ligand>
        <name>substrate</name>
    </ligand>
</feature>
<dbReference type="EMBL" id="CAADRA010006745">
    <property type="protein sequence ID" value="VFT96613.1"/>
    <property type="molecule type" value="Genomic_DNA"/>
</dbReference>
<dbReference type="NCBIfam" id="NF000942">
    <property type="entry name" value="PRK00094.1-4"/>
    <property type="match status" value="1"/>
</dbReference>
<dbReference type="EMBL" id="VJMH01006722">
    <property type="protein sequence ID" value="KAF0688475.1"/>
    <property type="molecule type" value="Genomic_DNA"/>
</dbReference>
<evidence type="ECO:0000259" key="11">
    <source>
        <dbReference type="Pfam" id="PF07479"/>
    </source>
</evidence>
<dbReference type="HAMAP" id="MF_00394">
    <property type="entry name" value="NAD_Glyc3P_dehydrog"/>
    <property type="match status" value="1"/>
</dbReference>
<sequence>MFRRPSVGRIPSLLNFSLPRRRNMTLHLGVASATNAGLPGAFTETVKVAVLGGGNFGTAMAQIAARNGHEVSIYARNAEQVDAINATRRNPLFFPDFELLPTISATTSVDECCANAALVMVCIPAQATPDFLAKFKDSIPRDAILVVTSKGLYLKTKQLLSIPILEALGRDQPLSFLSGPSFALELMKNAPSAVVVAARELYHAVRVQRLLSTVDFRIYSSQDVIGVQLGGALKNPLAIGAGMIEGSGLGINTLAAYVTRSSLELQKLCIAMGGLPHTISGLSGIGDLMLTAFGSLSRNRTCGIRLIKGETMEDIMKDATVEGVPTAEVAVYFADNCGLDLPIFRTVNDMIQGRVNPDDLQSILMNRPLKSE</sequence>
<evidence type="ECO:0000256" key="5">
    <source>
        <dbReference type="PIRSR" id="PIRSR000114-1"/>
    </source>
</evidence>
<dbReference type="SUPFAM" id="SSF48179">
    <property type="entry name" value="6-phosphogluconate dehydrogenase C-terminal domain-like"/>
    <property type="match status" value="1"/>
</dbReference>
<dbReference type="Proteomes" id="UP000332933">
    <property type="component" value="Unassembled WGS sequence"/>
</dbReference>
<keyword evidence="3 7" id="KW-0520">NAD</keyword>
<feature type="binding site" evidence="6">
    <location>
        <position position="150"/>
    </location>
    <ligand>
        <name>substrate</name>
    </ligand>
</feature>
<dbReference type="NCBIfam" id="NF000940">
    <property type="entry name" value="PRK00094.1-2"/>
    <property type="match status" value="1"/>
</dbReference>
<feature type="domain" description="Glycerol-3-phosphate dehydrogenase NAD-dependent N-terminal" evidence="10">
    <location>
        <begin position="47"/>
        <end position="200"/>
    </location>
</feature>
<evidence type="ECO:0000313" key="12">
    <source>
        <dbReference type="EMBL" id="KAF0688475.1"/>
    </source>
</evidence>
<dbReference type="Gene3D" id="1.10.1040.10">
    <property type="entry name" value="N-(1-d-carboxylethyl)-l-norvaline Dehydrogenase, domain 2"/>
    <property type="match status" value="1"/>
</dbReference>
<feature type="active site" description="Proton acceptor" evidence="5">
    <location>
        <position position="234"/>
    </location>
</feature>
<evidence type="ECO:0000256" key="6">
    <source>
        <dbReference type="PIRSR" id="PIRSR000114-2"/>
    </source>
</evidence>
<dbReference type="AlphaFoldDB" id="A0A485LID3"/>
<evidence type="ECO:0000256" key="1">
    <source>
        <dbReference type="ARBA" id="ARBA00011009"/>
    </source>
</evidence>
<dbReference type="PRINTS" id="PR00077">
    <property type="entry name" value="GPDHDRGNASE"/>
</dbReference>
<dbReference type="InterPro" id="IPR036291">
    <property type="entry name" value="NAD(P)-bd_dom_sf"/>
</dbReference>
<evidence type="ECO:0000313" key="13">
    <source>
        <dbReference type="EMBL" id="VFT96613.1"/>
    </source>
</evidence>
<dbReference type="Gene3D" id="3.40.50.720">
    <property type="entry name" value="NAD(P)-binding Rossmann-like Domain"/>
    <property type="match status" value="1"/>
</dbReference>
<dbReference type="InterPro" id="IPR013328">
    <property type="entry name" value="6PGD_dom2"/>
</dbReference>
<evidence type="ECO:0000313" key="14">
    <source>
        <dbReference type="Proteomes" id="UP000332933"/>
    </source>
</evidence>
<comment type="catalytic activity">
    <reaction evidence="4 9">
        <text>sn-glycerol 3-phosphate + NAD(+) = dihydroxyacetone phosphate + NADH + H(+)</text>
        <dbReference type="Rhea" id="RHEA:11092"/>
        <dbReference type="ChEBI" id="CHEBI:15378"/>
        <dbReference type="ChEBI" id="CHEBI:57540"/>
        <dbReference type="ChEBI" id="CHEBI:57597"/>
        <dbReference type="ChEBI" id="CHEBI:57642"/>
        <dbReference type="ChEBI" id="CHEBI:57945"/>
        <dbReference type="EC" id="1.1.1.8"/>
    </reaction>
</comment>
<dbReference type="GO" id="GO:0051287">
    <property type="term" value="F:NAD binding"/>
    <property type="evidence" value="ECO:0007669"/>
    <property type="project" value="UniProtKB-UniRule"/>
</dbReference>
<evidence type="ECO:0000256" key="2">
    <source>
        <dbReference type="ARBA" id="ARBA00023002"/>
    </source>
</evidence>
<evidence type="ECO:0000256" key="4">
    <source>
        <dbReference type="ARBA" id="ARBA00048683"/>
    </source>
</evidence>
<reference evidence="12" key="2">
    <citation type="submission" date="2019-06" db="EMBL/GenBank/DDBJ databases">
        <title>Genomics analysis of Aphanomyces spp. identifies a new class of oomycete effector associated with host adaptation.</title>
        <authorList>
            <person name="Gaulin E."/>
        </authorList>
    </citation>
    <scope>NUCLEOTIDE SEQUENCE</scope>
    <source>
        <strain evidence="12">CBS 578.67</strain>
    </source>
</reference>
<feature type="binding site" evidence="7">
    <location>
        <position position="183"/>
    </location>
    <ligand>
        <name>NAD(+)</name>
        <dbReference type="ChEBI" id="CHEBI:57540"/>
    </ligand>
</feature>
<dbReference type="GO" id="GO:0046168">
    <property type="term" value="P:glycerol-3-phosphate catabolic process"/>
    <property type="evidence" value="ECO:0007669"/>
    <property type="project" value="UniProtKB-UniRule"/>
</dbReference>
<evidence type="ECO:0000259" key="10">
    <source>
        <dbReference type="Pfam" id="PF01210"/>
    </source>
</evidence>
<feature type="domain" description="Glycerol-3-phosphate dehydrogenase NAD-dependent C-terminal" evidence="11">
    <location>
        <begin position="223"/>
        <end position="360"/>
    </location>
</feature>
<dbReference type="InterPro" id="IPR011128">
    <property type="entry name" value="G3P_DH_NAD-dep_N"/>
</dbReference>
<dbReference type="Pfam" id="PF07479">
    <property type="entry name" value="NAD_Gly3P_dh_C"/>
    <property type="match status" value="1"/>
</dbReference>
<dbReference type="SUPFAM" id="SSF51735">
    <property type="entry name" value="NAD(P)-binding Rossmann-fold domains"/>
    <property type="match status" value="1"/>
</dbReference>
<dbReference type="InterPro" id="IPR008927">
    <property type="entry name" value="6-PGluconate_DH-like_C_sf"/>
</dbReference>
<dbReference type="GO" id="GO:0005975">
    <property type="term" value="P:carbohydrate metabolic process"/>
    <property type="evidence" value="ECO:0007669"/>
    <property type="project" value="InterPro"/>
</dbReference>
<dbReference type="PANTHER" id="PTHR11728:SF1">
    <property type="entry name" value="GLYCEROL-3-PHOSPHATE DEHYDROGENASE [NAD(+)] 2, CHLOROPLASTIC"/>
    <property type="match status" value="1"/>
</dbReference>
<dbReference type="FunFam" id="3.40.50.720:FF:000019">
    <property type="entry name" value="Glycerol-3-phosphate dehydrogenase [NAD(P)+]"/>
    <property type="match status" value="1"/>
</dbReference>
<protein>
    <recommendedName>
        <fullName evidence="9">Glycerol-3-phosphate dehydrogenase [NAD(+)]</fullName>
        <ecNumber evidence="9">1.1.1.8</ecNumber>
    </recommendedName>
</protein>
<dbReference type="GO" id="GO:0005829">
    <property type="term" value="C:cytosol"/>
    <property type="evidence" value="ECO:0007669"/>
    <property type="project" value="TreeGrafter"/>
</dbReference>
<feature type="binding site" evidence="7">
    <location>
        <begin position="52"/>
        <end position="57"/>
    </location>
    <ligand>
        <name>NAD(+)</name>
        <dbReference type="ChEBI" id="CHEBI:57540"/>
    </ligand>
</feature>
<organism evidence="13 14">
    <name type="scientific">Aphanomyces stellatus</name>
    <dbReference type="NCBI Taxonomy" id="120398"/>
    <lineage>
        <taxon>Eukaryota</taxon>
        <taxon>Sar</taxon>
        <taxon>Stramenopiles</taxon>
        <taxon>Oomycota</taxon>
        <taxon>Saprolegniomycetes</taxon>
        <taxon>Saprolegniales</taxon>
        <taxon>Verrucalvaceae</taxon>
        <taxon>Aphanomyces</taxon>
    </lineage>
</organism>
<proteinExistence type="inferred from homology"/>
<dbReference type="OrthoDB" id="10263760at2759"/>
<dbReference type="GO" id="GO:0141152">
    <property type="term" value="F:glycerol-3-phosphate dehydrogenase (NAD+) activity"/>
    <property type="evidence" value="ECO:0007669"/>
    <property type="project" value="UniProtKB-UniRule"/>
</dbReference>
<dbReference type="PANTHER" id="PTHR11728">
    <property type="entry name" value="GLYCEROL-3-PHOSPHATE DEHYDROGENASE"/>
    <property type="match status" value="1"/>
</dbReference>
<feature type="binding site" evidence="7">
    <location>
        <position position="298"/>
    </location>
    <ligand>
        <name>NAD(+)</name>
        <dbReference type="ChEBI" id="CHEBI:57540"/>
    </ligand>
</feature>